<accession>A0ABZ1BUP2</accession>
<feature type="domain" description="ABC transmembrane type-1" evidence="8">
    <location>
        <begin position="73"/>
        <end position="286"/>
    </location>
</feature>
<protein>
    <submittedName>
        <fullName evidence="9">Sugar ABC transporter permease</fullName>
    </submittedName>
</protein>
<evidence type="ECO:0000256" key="4">
    <source>
        <dbReference type="ARBA" id="ARBA00022692"/>
    </source>
</evidence>
<feature type="transmembrane region" description="Helical" evidence="7">
    <location>
        <begin position="205"/>
        <end position="230"/>
    </location>
</feature>
<dbReference type="InterPro" id="IPR051393">
    <property type="entry name" value="ABC_transporter_permease"/>
</dbReference>
<feature type="transmembrane region" description="Helical" evidence="7">
    <location>
        <begin position="110"/>
        <end position="130"/>
    </location>
</feature>
<dbReference type="Gene3D" id="1.10.3720.10">
    <property type="entry name" value="MetI-like"/>
    <property type="match status" value="1"/>
</dbReference>
<feature type="transmembrane region" description="Helical" evidence="7">
    <location>
        <begin position="265"/>
        <end position="285"/>
    </location>
</feature>
<dbReference type="SUPFAM" id="SSF161098">
    <property type="entry name" value="MetI-like"/>
    <property type="match status" value="1"/>
</dbReference>
<sequence>MARRRPSPRLRATVAAFFFLLPALLLLGLFEIGPVFYSFYVSLLRWNIIGTPEWVGFANYLALRGDPDFWQAWLNTAYYVLLSVPTTMALALLLASALHRPLVGLGALRTAYFLPYVTAANAAAIVWFYVFHPEAGGLLNEALRLVGLPRQRWLLDPRLAMPAVAITQVWHLLGYQAVLFLAGLQNISREYYEQAAIDGASGWRLFRYVTWPLLSPTTYFVLIISLIGAFQVFSPVYIMTRGGPLDSTMVLVYYLYRHSFEYFDFGYASAIAYVLFVFLFVLTLVQRRTIGTRVHYQ</sequence>
<comment type="similarity">
    <text evidence="7">Belongs to the binding-protein-dependent transport system permease family.</text>
</comment>
<dbReference type="EMBL" id="CP141615">
    <property type="protein sequence ID" value="WRP16373.1"/>
    <property type="molecule type" value="Genomic_DNA"/>
</dbReference>
<feature type="transmembrane region" description="Helical" evidence="7">
    <location>
        <begin position="77"/>
        <end position="98"/>
    </location>
</feature>
<keyword evidence="2 7" id="KW-0813">Transport</keyword>
<evidence type="ECO:0000256" key="3">
    <source>
        <dbReference type="ARBA" id="ARBA00022475"/>
    </source>
</evidence>
<comment type="subcellular location">
    <subcellularLocation>
        <location evidence="1 7">Cell membrane</location>
        <topology evidence="1 7">Multi-pass membrane protein</topology>
    </subcellularLocation>
</comment>
<keyword evidence="10" id="KW-1185">Reference proteome</keyword>
<evidence type="ECO:0000256" key="7">
    <source>
        <dbReference type="RuleBase" id="RU363032"/>
    </source>
</evidence>
<evidence type="ECO:0000313" key="9">
    <source>
        <dbReference type="EMBL" id="WRP16373.1"/>
    </source>
</evidence>
<dbReference type="Proteomes" id="UP001332192">
    <property type="component" value="Chromosome"/>
</dbReference>
<name>A0ABZ1BUP2_9FIRM</name>
<evidence type="ECO:0000259" key="8">
    <source>
        <dbReference type="PROSITE" id="PS50928"/>
    </source>
</evidence>
<evidence type="ECO:0000256" key="2">
    <source>
        <dbReference type="ARBA" id="ARBA00022448"/>
    </source>
</evidence>
<keyword evidence="5 7" id="KW-1133">Transmembrane helix</keyword>
<dbReference type="RefSeq" id="WP_324715645.1">
    <property type="nucleotide sequence ID" value="NZ_CP141615.1"/>
</dbReference>
<feature type="transmembrane region" description="Helical" evidence="7">
    <location>
        <begin position="12"/>
        <end position="37"/>
    </location>
</feature>
<dbReference type="InterPro" id="IPR000515">
    <property type="entry name" value="MetI-like"/>
</dbReference>
<evidence type="ECO:0000256" key="6">
    <source>
        <dbReference type="ARBA" id="ARBA00023136"/>
    </source>
</evidence>
<feature type="transmembrane region" description="Helical" evidence="7">
    <location>
        <begin position="159"/>
        <end position="184"/>
    </location>
</feature>
<dbReference type="PANTHER" id="PTHR30193">
    <property type="entry name" value="ABC TRANSPORTER PERMEASE PROTEIN"/>
    <property type="match status" value="1"/>
</dbReference>
<dbReference type="PANTHER" id="PTHR30193:SF37">
    <property type="entry name" value="INNER MEMBRANE ABC TRANSPORTER PERMEASE PROTEIN YCJO"/>
    <property type="match status" value="1"/>
</dbReference>
<keyword evidence="4 7" id="KW-0812">Transmembrane</keyword>
<dbReference type="Pfam" id="PF00528">
    <property type="entry name" value="BPD_transp_1"/>
    <property type="match status" value="1"/>
</dbReference>
<keyword evidence="3" id="KW-1003">Cell membrane</keyword>
<organism evidence="9 10">
    <name type="scientific">Carboxydichorda subterranea</name>
    <dbReference type="NCBI Taxonomy" id="3109565"/>
    <lineage>
        <taxon>Bacteria</taxon>
        <taxon>Bacillati</taxon>
        <taxon>Bacillota</taxon>
        <taxon>Limnochordia</taxon>
        <taxon>Limnochordales</taxon>
        <taxon>Geochordaceae</taxon>
        <taxon>Carboxydichorda</taxon>
    </lineage>
</organism>
<dbReference type="CDD" id="cd06261">
    <property type="entry name" value="TM_PBP2"/>
    <property type="match status" value="1"/>
</dbReference>
<evidence type="ECO:0000256" key="1">
    <source>
        <dbReference type="ARBA" id="ARBA00004651"/>
    </source>
</evidence>
<reference evidence="9 10" key="1">
    <citation type="journal article" date="2024" name="Front. Microbiol.">
        <title>Novel thermophilic genera Geochorda gen. nov. and Carboxydochorda gen. nov. from the deep terrestrial subsurface reveal the ecophysiological diversity in the class Limnochordia.</title>
        <authorList>
            <person name="Karnachuk O.V."/>
            <person name="Lukina A.P."/>
            <person name="Avakyan M.R."/>
            <person name="Kadnikov V.V."/>
            <person name="Begmatov S."/>
            <person name="Beletsky A.V."/>
            <person name="Vlasova K.G."/>
            <person name="Novikov A.A."/>
            <person name="Shcherbakova V.A."/>
            <person name="Mardanov A.V."/>
            <person name="Ravin N.V."/>
        </authorList>
    </citation>
    <scope>NUCLEOTIDE SEQUENCE [LARGE SCALE GENOMIC DNA]</scope>
    <source>
        <strain evidence="9 10">L945</strain>
    </source>
</reference>
<dbReference type="InterPro" id="IPR035906">
    <property type="entry name" value="MetI-like_sf"/>
</dbReference>
<evidence type="ECO:0000256" key="5">
    <source>
        <dbReference type="ARBA" id="ARBA00022989"/>
    </source>
</evidence>
<gene>
    <name evidence="9" type="ORF">U7230_09715</name>
</gene>
<proteinExistence type="inferred from homology"/>
<evidence type="ECO:0000313" key="10">
    <source>
        <dbReference type="Proteomes" id="UP001332192"/>
    </source>
</evidence>
<keyword evidence="6 7" id="KW-0472">Membrane</keyword>
<dbReference type="PROSITE" id="PS50928">
    <property type="entry name" value="ABC_TM1"/>
    <property type="match status" value="1"/>
</dbReference>